<keyword evidence="3" id="KW-0444">Lipid biosynthesis</keyword>
<dbReference type="InterPro" id="IPR000462">
    <property type="entry name" value="CDP-OH_P_trans"/>
</dbReference>
<evidence type="ECO:0000256" key="8">
    <source>
        <dbReference type="ARBA" id="ARBA00023136"/>
    </source>
</evidence>
<name>A0A517SAJ4_9PLAN</name>
<reference evidence="13 14" key="1">
    <citation type="submission" date="2019-02" db="EMBL/GenBank/DDBJ databases">
        <title>Deep-cultivation of Planctomycetes and their phenomic and genomic characterization uncovers novel biology.</title>
        <authorList>
            <person name="Wiegand S."/>
            <person name="Jogler M."/>
            <person name="Boedeker C."/>
            <person name="Pinto D."/>
            <person name="Vollmers J."/>
            <person name="Rivas-Marin E."/>
            <person name="Kohn T."/>
            <person name="Peeters S.H."/>
            <person name="Heuer A."/>
            <person name="Rast P."/>
            <person name="Oberbeckmann S."/>
            <person name="Bunk B."/>
            <person name="Jeske O."/>
            <person name="Meyerdierks A."/>
            <person name="Storesund J.E."/>
            <person name="Kallscheuer N."/>
            <person name="Luecker S."/>
            <person name="Lage O.M."/>
            <person name="Pohl T."/>
            <person name="Merkel B.J."/>
            <person name="Hornburger P."/>
            <person name="Mueller R.-W."/>
            <person name="Bruemmer F."/>
            <person name="Labrenz M."/>
            <person name="Spormann A.M."/>
            <person name="Op den Camp H."/>
            <person name="Overmann J."/>
            <person name="Amann R."/>
            <person name="Jetten M.S.M."/>
            <person name="Mascher T."/>
            <person name="Medema M.H."/>
            <person name="Devos D.P."/>
            <person name="Kaster A.-K."/>
            <person name="Ovreas L."/>
            <person name="Rohde M."/>
            <person name="Galperin M.Y."/>
            <person name="Jogler C."/>
        </authorList>
    </citation>
    <scope>NUCLEOTIDE SEQUENCE [LARGE SCALE GENOMIC DNA]</scope>
    <source>
        <strain evidence="13 14">Pan44</strain>
    </source>
</reference>
<dbReference type="OrthoDB" id="9777147at2"/>
<evidence type="ECO:0000256" key="7">
    <source>
        <dbReference type="ARBA" id="ARBA00023098"/>
    </source>
</evidence>
<feature type="transmembrane region" description="Helical" evidence="12">
    <location>
        <begin position="83"/>
        <end position="102"/>
    </location>
</feature>
<dbReference type="InParanoid" id="A0A517SAJ4"/>
<dbReference type="Pfam" id="PF01066">
    <property type="entry name" value="CDP-OH_P_transf"/>
    <property type="match status" value="1"/>
</dbReference>
<evidence type="ECO:0000256" key="10">
    <source>
        <dbReference type="ARBA" id="ARBA00023264"/>
    </source>
</evidence>
<evidence type="ECO:0000256" key="4">
    <source>
        <dbReference type="ARBA" id="ARBA00022679"/>
    </source>
</evidence>
<dbReference type="Gene3D" id="1.20.120.1760">
    <property type="match status" value="1"/>
</dbReference>
<evidence type="ECO:0000313" key="13">
    <source>
        <dbReference type="EMBL" id="QDT53151.1"/>
    </source>
</evidence>
<keyword evidence="8 12" id="KW-0472">Membrane</keyword>
<protein>
    <submittedName>
        <fullName evidence="13">CDP-alcohol phosphatidyltransferase</fullName>
    </submittedName>
</protein>
<dbReference type="GO" id="GO:0016020">
    <property type="term" value="C:membrane"/>
    <property type="evidence" value="ECO:0007669"/>
    <property type="project" value="UniProtKB-SubCell"/>
</dbReference>
<evidence type="ECO:0000256" key="3">
    <source>
        <dbReference type="ARBA" id="ARBA00022516"/>
    </source>
</evidence>
<evidence type="ECO:0000256" key="11">
    <source>
        <dbReference type="RuleBase" id="RU003750"/>
    </source>
</evidence>
<feature type="transmembrane region" description="Helical" evidence="12">
    <location>
        <begin position="45"/>
        <end position="62"/>
    </location>
</feature>
<feature type="transmembrane region" description="Helical" evidence="12">
    <location>
        <begin position="186"/>
        <end position="208"/>
    </location>
</feature>
<dbReference type="GO" id="GO:0016780">
    <property type="term" value="F:phosphotransferase activity, for other substituted phosphate groups"/>
    <property type="evidence" value="ECO:0007669"/>
    <property type="project" value="InterPro"/>
</dbReference>
<organism evidence="13 14">
    <name type="scientific">Caulifigura coniformis</name>
    <dbReference type="NCBI Taxonomy" id="2527983"/>
    <lineage>
        <taxon>Bacteria</taxon>
        <taxon>Pseudomonadati</taxon>
        <taxon>Planctomycetota</taxon>
        <taxon>Planctomycetia</taxon>
        <taxon>Planctomycetales</taxon>
        <taxon>Planctomycetaceae</taxon>
        <taxon>Caulifigura</taxon>
    </lineage>
</organism>
<dbReference type="EMBL" id="CP036271">
    <property type="protein sequence ID" value="QDT53151.1"/>
    <property type="molecule type" value="Genomic_DNA"/>
</dbReference>
<dbReference type="PANTHER" id="PTHR14269">
    <property type="entry name" value="CDP-DIACYLGLYCEROL--GLYCEROL-3-PHOSPHATE 3-PHOSPHATIDYLTRANSFERASE-RELATED"/>
    <property type="match status" value="1"/>
</dbReference>
<keyword evidence="5 12" id="KW-0812">Transmembrane</keyword>
<evidence type="ECO:0000313" key="14">
    <source>
        <dbReference type="Proteomes" id="UP000315700"/>
    </source>
</evidence>
<keyword evidence="7" id="KW-0443">Lipid metabolism</keyword>
<keyword evidence="10" id="KW-1208">Phospholipid metabolism</keyword>
<feature type="transmembrane region" description="Helical" evidence="12">
    <location>
        <begin position="229"/>
        <end position="256"/>
    </location>
</feature>
<dbReference type="AlphaFoldDB" id="A0A517SAJ4"/>
<sequence length="279" mass="30488">MPAPKLIAVLPTLLTLGNAVCGFGAITFAAKLGPAGPAQLANDSVPVICAILVFGAMLFDMLDGSAARLTRQTSELGAQLDSLCDAISFGVAPAFLMLQFVTRHLSGGWSFPARLLWTIAVLYVLCAVLRLARFNVETDEDDSHDGFSGLPSPAAAGTVVAFPFAMGELVRWSNSGNDTARALAEWLIPAVRTVLPLVTLAVAVLMVSRIRYAHFFNQMLRGPRSRRHVIQLVFAAAVIFWMHELAFPLIFCWFAFTPPVVAGWRELTRRYWPRRAEQT</sequence>
<evidence type="ECO:0000256" key="5">
    <source>
        <dbReference type="ARBA" id="ARBA00022692"/>
    </source>
</evidence>
<dbReference type="KEGG" id="ccos:Pan44_11660"/>
<evidence type="ECO:0000256" key="12">
    <source>
        <dbReference type="SAM" id="Phobius"/>
    </source>
</evidence>
<dbReference type="PROSITE" id="PS00379">
    <property type="entry name" value="CDP_ALCOHOL_P_TRANSF"/>
    <property type="match status" value="1"/>
</dbReference>
<dbReference type="InterPro" id="IPR050324">
    <property type="entry name" value="CDP-alcohol_PTase-I"/>
</dbReference>
<dbReference type="Proteomes" id="UP000315700">
    <property type="component" value="Chromosome"/>
</dbReference>
<dbReference type="GO" id="GO:0008654">
    <property type="term" value="P:phospholipid biosynthetic process"/>
    <property type="evidence" value="ECO:0007669"/>
    <property type="project" value="UniProtKB-KW"/>
</dbReference>
<dbReference type="PANTHER" id="PTHR14269:SF61">
    <property type="entry name" value="CDP-DIACYLGLYCEROL--SERINE O-PHOSPHATIDYLTRANSFERASE"/>
    <property type="match status" value="1"/>
</dbReference>
<evidence type="ECO:0000256" key="2">
    <source>
        <dbReference type="ARBA" id="ARBA00010441"/>
    </source>
</evidence>
<proteinExistence type="inferred from homology"/>
<accession>A0A517SAJ4</accession>
<dbReference type="RefSeq" id="WP_145028122.1">
    <property type="nucleotide sequence ID" value="NZ_CP036271.1"/>
</dbReference>
<evidence type="ECO:0000256" key="6">
    <source>
        <dbReference type="ARBA" id="ARBA00022989"/>
    </source>
</evidence>
<comment type="similarity">
    <text evidence="2 11">Belongs to the CDP-alcohol phosphatidyltransferase class-I family.</text>
</comment>
<keyword evidence="9" id="KW-0594">Phospholipid biosynthesis</keyword>
<evidence type="ECO:0000256" key="1">
    <source>
        <dbReference type="ARBA" id="ARBA00004141"/>
    </source>
</evidence>
<gene>
    <name evidence="13" type="ORF">Pan44_11660</name>
</gene>
<feature type="transmembrane region" description="Helical" evidence="12">
    <location>
        <begin position="146"/>
        <end position="166"/>
    </location>
</feature>
<comment type="subcellular location">
    <subcellularLocation>
        <location evidence="1">Membrane</location>
        <topology evidence="1">Multi-pass membrane protein</topology>
    </subcellularLocation>
</comment>
<keyword evidence="4 11" id="KW-0808">Transferase</keyword>
<keyword evidence="14" id="KW-1185">Reference proteome</keyword>
<evidence type="ECO:0000256" key="9">
    <source>
        <dbReference type="ARBA" id="ARBA00023209"/>
    </source>
</evidence>
<dbReference type="InterPro" id="IPR043130">
    <property type="entry name" value="CDP-OH_PTrfase_TM_dom"/>
</dbReference>
<keyword evidence="6 12" id="KW-1133">Transmembrane helix</keyword>
<feature type="transmembrane region" description="Helical" evidence="12">
    <location>
        <begin position="114"/>
        <end position="134"/>
    </location>
</feature>
<dbReference type="InterPro" id="IPR048254">
    <property type="entry name" value="CDP_ALCOHOL_P_TRANSF_CS"/>
</dbReference>